<sequence length="292" mass="33356">MFNTHHGHWLTVTTPTRGQFSAEGIALTTIVIPGDLERDRTAFGYERSGMGNEGQTNQTLRMLLPKEDNVQTGKRGLGFENQNHNVKPSVLSKAKELAPCLYNIDEMGKDELSDHKIISKEELKCEAEKSGEKKILFKNDSSSFETKIKELEMTLAQQTKDFEDAKVDFYKKTDKFETYCEKLEKTKVFLKRQLDRKIQDSNVEKYQFLKQIASLESKLASQDLISNQKEYSDLRTSYNALKAKFYSLNRDKGKSPVSNFSTPKVSVSPKFYTGESSKSFPKVVSRFTTYSL</sequence>
<proteinExistence type="predicted"/>
<gene>
    <name evidence="2" type="ORF">Tco_1015892</name>
</gene>
<reference evidence="2" key="1">
    <citation type="journal article" date="2022" name="Int. J. Mol. Sci.">
        <title>Draft Genome of Tanacetum Coccineum: Genomic Comparison of Closely Related Tanacetum-Family Plants.</title>
        <authorList>
            <person name="Yamashiro T."/>
            <person name="Shiraishi A."/>
            <person name="Nakayama K."/>
            <person name="Satake H."/>
        </authorList>
    </citation>
    <scope>NUCLEOTIDE SEQUENCE</scope>
</reference>
<dbReference type="EMBL" id="BQNB010017542">
    <property type="protein sequence ID" value="GJT64412.1"/>
    <property type="molecule type" value="Genomic_DNA"/>
</dbReference>
<keyword evidence="3" id="KW-1185">Reference proteome</keyword>
<comment type="caution">
    <text evidence="2">The sequence shown here is derived from an EMBL/GenBank/DDBJ whole genome shotgun (WGS) entry which is preliminary data.</text>
</comment>
<accession>A0ABQ5FM61</accession>
<name>A0ABQ5FM61_9ASTR</name>
<protein>
    <submittedName>
        <fullName evidence="2">Uncharacterized protein</fullName>
    </submittedName>
</protein>
<evidence type="ECO:0000256" key="1">
    <source>
        <dbReference type="SAM" id="Coils"/>
    </source>
</evidence>
<reference evidence="2" key="2">
    <citation type="submission" date="2022-01" db="EMBL/GenBank/DDBJ databases">
        <authorList>
            <person name="Yamashiro T."/>
            <person name="Shiraishi A."/>
            <person name="Satake H."/>
            <person name="Nakayama K."/>
        </authorList>
    </citation>
    <scope>NUCLEOTIDE SEQUENCE</scope>
</reference>
<dbReference type="Proteomes" id="UP001151760">
    <property type="component" value="Unassembled WGS sequence"/>
</dbReference>
<feature type="coiled-coil region" evidence="1">
    <location>
        <begin position="148"/>
        <end position="200"/>
    </location>
</feature>
<keyword evidence="1" id="KW-0175">Coiled coil</keyword>
<evidence type="ECO:0000313" key="3">
    <source>
        <dbReference type="Proteomes" id="UP001151760"/>
    </source>
</evidence>
<evidence type="ECO:0000313" key="2">
    <source>
        <dbReference type="EMBL" id="GJT64412.1"/>
    </source>
</evidence>
<organism evidence="2 3">
    <name type="scientific">Tanacetum coccineum</name>
    <dbReference type="NCBI Taxonomy" id="301880"/>
    <lineage>
        <taxon>Eukaryota</taxon>
        <taxon>Viridiplantae</taxon>
        <taxon>Streptophyta</taxon>
        <taxon>Embryophyta</taxon>
        <taxon>Tracheophyta</taxon>
        <taxon>Spermatophyta</taxon>
        <taxon>Magnoliopsida</taxon>
        <taxon>eudicotyledons</taxon>
        <taxon>Gunneridae</taxon>
        <taxon>Pentapetalae</taxon>
        <taxon>asterids</taxon>
        <taxon>campanulids</taxon>
        <taxon>Asterales</taxon>
        <taxon>Asteraceae</taxon>
        <taxon>Asteroideae</taxon>
        <taxon>Anthemideae</taxon>
        <taxon>Anthemidinae</taxon>
        <taxon>Tanacetum</taxon>
    </lineage>
</organism>